<keyword evidence="3" id="KW-0804">Transcription</keyword>
<dbReference type="Gene3D" id="3.40.190.290">
    <property type="match status" value="1"/>
</dbReference>
<dbReference type="AlphaFoldDB" id="T1BUR1"/>
<comment type="similarity">
    <text evidence="1">Belongs to the LysR transcriptional regulatory family.</text>
</comment>
<sequence>MVLVVAAGRAAPAENPGGKVDLRALNWVIREPGSGTRRALEDLVAREGLSLEDLNIFLELPGNEAVRAAVEAGAGATIISRHVVASAIAAGRLKEIPIDLPQREYALLRHRDRHAT</sequence>
<feature type="domain" description="LysR substrate-binding" evidence="4">
    <location>
        <begin position="3"/>
        <end position="115"/>
    </location>
</feature>
<dbReference type="PANTHER" id="PTHR30126:SF39">
    <property type="entry name" value="HTH-TYPE TRANSCRIPTIONAL REGULATOR CYSL"/>
    <property type="match status" value="1"/>
</dbReference>
<gene>
    <name evidence="5" type="ORF">B1A_11131</name>
</gene>
<dbReference type="SUPFAM" id="SSF53850">
    <property type="entry name" value="Periplasmic binding protein-like II"/>
    <property type="match status" value="1"/>
</dbReference>
<reference evidence="5" key="1">
    <citation type="submission" date="2013-08" db="EMBL/GenBank/DDBJ databases">
        <authorList>
            <person name="Mendez C."/>
            <person name="Richter M."/>
            <person name="Ferrer M."/>
            <person name="Sanchez J."/>
        </authorList>
    </citation>
    <scope>NUCLEOTIDE SEQUENCE</scope>
</reference>
<dbReference type="Pfam" id="PF03466">
    <property type="entry name" value="LysR_substrate"/>
    <property type="match status" value="1"/>
</dbReference>
<reference evidence="5" key="2">
    <citation type="journal article" date="2014" name="ISME J.">
        <title>Microbial stratification in low pH oxic and suboxic macroscopic growths along an acid mine drainage.</title>
        <authorList>
            <person name="Mendez-Garcia C."/>
            <person name="Mesa V."/>
            <person name="Sprenger R.R."/>
            <person name="Richter M."/>
            <person name="Diez M.S."/>
            <person name="Solano J."/>
            <person name="Bargiela R."/>
            <person name="Golyshina O.V."/>
            <person name="Manteca A."/>
            <person name="Ramos J.L."/>
            <person name="Gallego J.R."/>
            <person name="Llorente I."/>
            <person name="Martins Dos Santos V.A."/>
            <person name="Jensen O.N."/>
            <person name="Pelaez A.I."/>
            <person name="Sanchez J."/>
            <person name="Ferrer M."/>
        </authorList>
    </citation>
    <scope>NUCLEOTIDE SEQUENCE</scope>
</reference>
<proteinExistence type="inferred from homology"/>
<evidence type="ECO:0000256" key="2">
    <source>
        <dbReference type="ARBA" id="ARBA00023015"/>
    </source>
</evidence>
<evidence type="ECO:0000256" key="1">
    <source>
        <dbReference type="ARBA" id="ARBA00009437"/>
    </source>
</evidence>
<name>T1BUR1_9ZZZZ</name>
<comment type="caution">
    <text evidence="5">The sequence shown here is derived from an EMBL/GenBank/DDBJ whole genome shotgun (WGS) entry which is preliminary data.</text>
</comment>
<keyword evidence="2" id="KW-0805">Transcription regulation</keyword>
<feature type="non-terminal residue" evidence="5">
    <location>
        <position position="116"/>
    </location>
</feature>
<organism evidence="5">
    <name type="scientific">mine drainage metagenome</name>
    <dbReference type="NCBI Taxonomy" id="410659"/>
    <lineage>
        <taxon>unclassified sequences</taxon>
        <taxon>metagenomes</taxon>
        <taxon>ecological metagenomes</taxon>
    </lineage>
</organism>
<evidence type="ECO:0000313" key="5">
    <source>
        <dbReference type="EMBL" id="EQD57660.1"/>
    </source>
</evidence>
<dbReference type="GO" id="GO:0000976">
    <property type="term" value="F:transcription cis-regulatory region binding"/>
    <property type="evidence" value="ECO:0007669"/>
    <property type="project" value="TreeGrafter"/>
</dbReference>
<dbReference type="InterPro" id="IPR005119">
    <property type="entry name" value="LysR_subst-bd"/>
</dbReference>
<accession>T1BUR1</accession>
<dbReference type="EMBL" id="AUZX01007946">
    <property type="protein sequence ID" value="EQD57660.1"/>
    <property type="molecule type" value="Genomic_DNA"/>
</dbReference>
<dbReference type="GO" id="GO:0006355">
    <property type="term" value="P:regulation of DNA-templated transcription"/>
    <property type="evidence" value="ECO:0007669"/>
    <property type="project" value="TreeGrafter"/>
</dbReference>
<protein>
    <submittedName>
        <fullName evidence="5">Transcriptional regulator, LysR family</fullName>
    </submittedName>
</protein>
<dbReference type="PANTHER" id="PTHR30126">
    <property type="entry name" value="HTH-TYPE TRANSCRIPTIONAL REGULATOR"/>
    <property type="match status" value="1"/>
</dbReference>
<evidence type="ECO:0000256" key="3">
    <source>
        <dbReference type="ARBA" id="ARBA00023163"/>
    </source>
</evidence>
<evidence type="ECO:0000259" key="4">
    <source>
        <dbReference type="Pfam" id="PF03466"/>
    </source>
</evidence>